<gene>
    <name evidence="1" type="ORF">BCL74_0277</name>
</gene>
<accession>A0A420WNB9</accession>
<organism evidence="1 2">
    <name type="scientific">Oceanibaculum indicum</name>
    <dbReference type="NCBI Taxonomy" id="526216"/>
    <lineage>
        <taxon>Bacteria</taxon>
        <taxon>Pseudomonadati</taxon>
        <taxon>Pseudomonadota</taxon>
        <taxon>Alphaproteobacteria</taxon>
        <taxon>Rhodospirillales</taxon>
        <taxon>Oceanibaculaceae</taxon>
        <taxon>Oceanibaculum</taxon>
    </lineage>
</organism>
<dbReference type="Proteomes" id="UP000277424">
    <property type="component" value="Unassembled WGS sequence"/>
</dbReference>
<dbReference type="OrthoDB" id="1550937at2"/>
<sequence>MSDRLFVGVLGNRNSGKSITWNTLFGSTVKTGTHPRKLDLYDSECVEVFLISGSFEERQLYAGDVLDNQDSRIILCSIQYTKEVYKTLYYVEDKGFDVFVQWLNPGYNDDGENYDNLGLMPWFLGHGATVSMRDGTVSPILRTEEIRQYIYGWSRPRGIIFSC</sequence>
<proteinExistence type="predicted"/>
<dbReference type="EMBL" id="RBIG01000001">
    <property type="protein sequence ID" value="RKQ72509.1"/>
    <property type="molecule type" value="Genomic_DNA"/>
</dbReference>
<comment type="caution">
    <text evidence="1">The sequence shown here is derived from an EMBL/GenBank/DDBJ whole genome shotgun (WGS) entry which is preliminary data.</text>
</comment>
<protein>
    <recommendedName>
        <fullName evidence="3">G domain-containing protein</fullName>
    </recommendedName>
</protein>
<reference evidence="1 2" key="1">
    <citation type="submission" date="2018-10" db="EMBL/GenBank/DDBJ databases">
        <title>Comparative analysis of microorganisms from saline springs in Andes Mountain Range, Colombia.</title>
        <authorList>
            <person name="Rubin E."/>
        </authorList>
    </citation>
    <scope>NUCLEOTIDE SEQUENCE [LARGE SCALE GENOMIC DNA]</scope>
    <source>
        <strain evidence="1 2">USBA 36</strain>
    </source>
</reference>
<dbReference type="RefSeq" id="WP_121216964.1">
    <property type="nucleotide sequence ID" value="NZ_RBIG01000001.1"/>
</dbReference>
<name>A0A420WNB9_9PROT</name>
<evidence type="ECO:0008006" key="3">
    <source>
        <dbReference type="Google" id="ProtNLM"/>
    </source>
</evidence>
<evidence type="ECO:0000313" key="1">
    <source>
        <dbReference type="EMBL" id="RKQ72509.1"/>
    </source>
</evidence>
<evidence type="ECO:0000313" key="2">
    <source>
        <dbReference type="Proteomes" id="UP000277424"/>
    </source>
</evidence>
<dbReference type="AlphaFoldDB" id="A0A420WNB9"/>